<dbReference type="AlphaFoldDB" id="A0A813KI93"/>
<dbReference type="InterPro" id="IPR036770">
    <property type="entry name" value="Ankyrin_rpt-contain_sf"/>
</dbReference>
<evidence type="ECO:0000256" key="1">
    <source>
        <dbReference type="SAM" id="MobiDB-lite"/>
    </source>
</evidence>
<dbReference type="EMBL" id="CAJNNW010029301">
    <property type="protein sequence ID" value="CAE8699768.1"/>
    <property type="molecule type" value="Genomic_DNA"/>
</dbReference>
<comment type="caution">
    <text evidence="2">The sequence shown here is derived from an EMBL/GenBank/DDBJ whole genome shotgun (WGS) entry which is preliminary data.</text>
</comment>
<reference evidence="2" key="1">
    <citation type="submission" date="2021-02" db="EMBL/GenBank/DDBJ databases">
        <authorList>
            <person name="Dougan E. K."/>
            <person name="Rhodes N."/>
            <person name="Thang M."/>
            <person name="Chan C."/>
        </authorList>
    </citation>
    <scope>NUCLEOTIDE SEQUENCE</scope>
</reference>
<evidence type="ECO:0000313" key="2">
    <source>
        <dbReference type="EMBL" id="CAE8699768.1"/>
    </source>
</evidence>
<protein>
    <submittedName>
        <fullName evidence="2">Uncharacterized protein</fullName>
    </submittedName>
</protein>
<feature type="non-terminal residue" evidence="2">
    <location>
        <position position="403"/>
    </location>
</feature>
<dbReference type="InterPro" id="IPR002110">
    <property type="entry name" value="Ankyrin_rpt"/>
</dbReference>
<proteinExistence type="predicted"/>
<dbReference type="Gene3D" id="1.25.40.20">
    <property type="entry name" value="Ankyrin repeat-containing domain"/>
    <property type="match status" value="1"/>
</dbReference>
<feature type="compositionally biased region" description="Basic and acidic residues" evidence="1">
    <location>
        <begin position="66"/>
        <end position="89"/>
    </location>
</feature>
<dbReference type="Pfam" id="PF00023">
    <property type="entry name" value="Ank"/>
    <property type="match status" value="1"/>
</dbReference>
<dbReference type="Proteomes" id="UP000626109">
    <property type="component" value="Unassembled WGS sequence"/>
</dbReference>
<sequence length="403" mass="44258">MKKVDVKEKIEDKEDEKEEAKSEGKSCKDEDQDEVQIGHGAAEVHQEPIQIDADCKQSAEAMEVKLKLKERKDKKQQETTQKIKKESKDKHGRKGGKAKKEKDKKKKKDKDKKEKKGLKKLKKKLKKKEAKKRKKSSKERQKAKKLHQKDGLGGGSCVEVGSSSASPSSPASSESSSSSSSAPSPQVLAKEFVSAAEAGDMLRVQYFVKKHGLCWAGPSGDGPLHLAARANNPGLVAWLLSKPEVDSVLDARNSRGETPLLLATRLCRGCVAMRLVEALADPAAADSKGEAPEALDLDGLLREAERDEACRQSAKQDQLLAAVASARKRREEAEWQKRLFEMMGEDDNNDVSHFGGYEDVEAADRGGGDSWADDIAREVDARRRGGNLNMSKLMAEAATWLCL</sequence>
<gene>
    <name evidence="2" type="ORF">PGLA2088_LOCUS31300</name>
</gene>
<feature type="compositionally biased region" description="Basic and acidic residues" evidence="1">
    <location>
        <begin position="1"/>
        <end position="29"/>
    </location>
</feature>
<dbReference type="SUPFAM" id="SSF48403">
    <property type="entry name" value="Ankyrin repeat"/>
    <property type="match status" value="1"/>
</dbReference>
<evidence type="ECO:0000313" key="3">
    <source>
        <dbReference type="Proteomes" id="UP000626109"/>
    </source>
</evidence>
<organism evidence="2 3">
    <name type="scientific">Polarella glacialis</name>
    <name type="common">Dinoflagellate</name>
    <dbReference type="NCBI Taxonomy" id="89957"/>
    <lineage>
        <taxon>Eukaryota</taxon>
        <taxon>Sar</taxon>
        <taxon>Alveolata</taxon>
        <taxon>Dinophyceae</taxon>
        <taxon>Suessiales</taxon>
        <taxon>Suessiaceae</taxon>
        <taxon>Polarella</taxon>
    </lineage>
</organism>
<name>A0A813KI93_POLGL</name>
<accession>A0A813KI93</accession>
<feature type="compositionally biased region" description="Low complexity" evidence="1">
    <location>
        <begin position="162"/>
        <end position="185"/>
    </location>
</feature>
<feature type="region of interest" description="Disordered" evidence="1">
    <location>
        <begin position="66"/>
        <end position="185"/>
    </location>
</feature>
<feature type="region of interest" description="Disordered" evidence="1">
    <location>
        <begin position="1"/>
        <end position="50"/>
    </location>
</feature>
<feature type="compositionally biased region" description="Basic residues" evidence="1">
    <location>
        <begin position="90"/>
        <end position="147"/>
    </location>
</feature>